<gene>
    <name evidence="4" type="primary">aufH</name>
</gene>
<dbReference type="InterPro" id="IPR001128">
    <property type="entry name" value="Cyt_P450"/>
</dbReference>
<sequence>MPEAAEMKSAKSSREGFPEGPSSAFWTSVRYARDPVGLYRALTKYGDGHTVTMPLLLGPIVGAISPQSAKDILTADTASLDIFGPEALAMVFRPRSLVMLSGEQHARERKLLMPAFNRADAVRAYAVTMQETALQYASEIAVGKPFVMQKLAQRILLQVVIRDVFGVTEPDEQAELKQRVRELFEASSPALIFFPGLRHRFGGIGPYANWQRADARLTRLIHDLIARRRASPPGSKVDVLSLLLTARYEDGSVPSDEVVHDELMALFFAGHAATATTISWVFHWLHRYPETLAKLRAELATLPQDVEPTSYMKLPYLEAVCNETLRIYPPVADLYRKLRVPLRIGSTMVPAGTGVAVFTTIIHAREDLFPEPMRFRPERFAERSYTPFEFLPYGVGARRCIGAAFAHQALKIVVASILRRWELGLETPDEPAVRQGVGVGPKHGVRMRILRNATEEQAPGATGRSAALS</sequence>
<feature type="region of interest" description="Disordered" evidence="3">
    <location>
        <begin position="1"/>
        <end position="21"/>
    </location>
</feature>
<feature type="binding site" description="axial binding residue" evidence="2">
    <location>
        <position position="400"/>
    </location>
    <ligand>
        <name>heme</name>
        <dbReference type="ChEBI" id="CHEBI:30413"/>
    </ligand>
    <ligandPart>
        <name>Fe</name>
        <dbReference type="ChEBI" id="CHEBI:18248"/>
    </ligandPart>
</feature>
<proteinExistence type="inferred from homology"/>
<dbReference type="PANTHER" id="PTHR24305">
    <property type="entry name" value="CYTOCHROME P450"/>
    <property type="match status" value="1"/>
</dbReference>
<dbReference type="GO" id="GO:0020037">
    <property type="term" value="F:heme binding"/>
    <property type="evidence" value="ECO:0007669"/>
    <property type="project" value="InterPro"/>
</dbReference>
<dbReference type="GO" id="GO:0005506">
    <property type="term" value="F:iron ion binding"/>
    <property type="evidence" value="ECO:0007669"/>
    <property type="project" value="InterPro"/>
</dbReference>
<keyword evidence="4" id="KW-0560">Oxidoreductase</keyword>
<dbReference type="GO" id="GO:0016705">
    <property type="term" value="F:oxidoreductase activity, acting on paired donors, with incorporation or reduction of molecular oxygen"/>
    <property type="evidence" value="ECO:0007669"/>
    <property type="project" value="InterPro"/>
</dbReference>
<evidence type="ECO:0000256" key="2">
    <source>
        <dbReference type="PIRSR" id="PIRSR602401-1"/>
    </source>
</evidence>
<keyword evidence="2" id="KW-0408">Iron</keyword>
<feature type="compositionally biased region" description="Basic and acidic residues" evidence="3">
    <location>
        <begin position="1"/>
        <end position="17"/>
    </location>
</feature>
<dbReference type="InterPro" id="IPR036396">
    <property type="entry name" value="Cyt_P450_sf"/>
</dbReference>
<keyword evidence="2" id="KW-0349">Heme</keyword>
<name>A8YP96_STIAU</name>
<dbReference type="CDD" id="cd11053">
    <property type="entry name" value="CYP110-like"/>
    <property type="match status" value="1"/>
</dbReference>
<dbReference type="PANTHER" id="PTHR24305:SF166">
    <property type="entry name" value="CYTOCHROME P450 12A4, MITOCHONDRIAL-RELATED"/>
    <property type="match status" value="1"/>
</dbReference>
<reference evidence="4" key="1">
    <citation type="journal article" date="2007" name="J. Mol. Biol.">
        <title>From Genetic Diversity to Metabolic Unity: Studies on the Biosynthesis of Aurafurones and Aurafuron-like Structures in Myxobacteria and Streptomycetes.</title>
        <authorList>
            <person name="Frank B."/>
            <person name="Wenzel S.C."/>
            <person name="Bode H.B."/>
            <person name="Scharfe M."/>
            <person name="Blocker H."/>
            <person name="Muller R."/>
        </authorList>
    </citation>
    <scope>NUCLEOTIDE SEQUENCE</scope>
    <source>
        <strain evidence="4">DW4/3-1</strain>
    </source>
</reference>
<dbReference type="AlphaFoldDB" id="A8YP96"/>
<protein>
    <submittedName>
        <fullName evidence="4">Cytochrome P450 monooxygenase AufH</fullName>
    </submittedName>
</protein>
<organism evidence="4">
    <name type="scientific">Stigmatella aurantiaca</name>
    <dbReference type="NCBI Taxonomy" id="41"/>
    <lineage>
        <taxon>Bacteria</taxon>
        <taxon>Pseudomonadati</taxon>
        <taxon>Myxococcota</taxon>
        <taxon>Myxococcia</taxon>
        <taxon>Myxococcales</taxon>
        <taxon>Cystobacterineae</taxon>
        <taxon>Archangiaceae</taxon>
        <taxon>Stigmatella</taxon>
    </lineage>
</organism>
<accession>A8YP96</accession>
<dbReference type="PRINTS" id="PR00463">
    <property type="entry name" value="EP450I"/>
</dbReference>
<dbReference type="GO" id="GO:0004497">
    <property type="term" value="F:monooxygenase activity"/>
    <property type="evidence" value="ECO:0007669"/>
    <property type="project" value="UniProtKB-KW"/>
</dbReference>
<keyword evidence="2" id="KW-0479">Metal-binding</keyword>
<dbReference type="InterPro" id="IPR050121">
    <property type="entry name" value="Cytochrome_P450_monoxygenase"/>
</dbReference>
<dbReference type="EMBL" id="AM850130">
    <property type="protein sequence ID" value="CAO98851.1"/>
    <property type="molecule type" value="Genomic_DNA"/>
</dbReference>
<evidence type="ECO:0000313" key="4">
    <source>
        <dbReference type="EMBL" id="CAO98851.1"/>
    </source>
</evidence>
<dbReference type="SUPFAM" id="SSF48264">
    <property type="entry name" value="Cytochrome P450"/>
    <property type="match status" value="1"/>
</dbReference>
<dbReference type="Pfam" id="PF00067">
    <property type="entry name" value="p450"/>
    <property type="match status" value="1"/>
</dbReference>
<comment type="similarity">
    <text evidence="1">Belongs to the cytochrome P450 family.</text>
</comment>
<dbReference type="Gene3D" id="1.10.630.10">
    <property type="entry name" value="Cytochrome P450"/>
    <property type="match status" value="1"/>
</dbReference>
<evidence type="ECO:0000256" key="3">
    <source>
        <dbReference type="SAM" id="MobiDB-lite"/>
    </source>
</evidence>
<keyword evidence="4" id="KW-0503">Monooxygenase</keyword>
<comment type="cofactor">
    <cofactor evidence="2">
        <name>heme</name>
        <dbReference type="ChEBI" id="CHEBI:30413"/>
    </cofactor>
</comment>
<evidence type="ECO:0000256" key="1">
    <source>
        <dbReference type="ARBA" id="ARBA00010617"/>
    </source>
</evidence>
<dbReference type="InterPro" id="IPR002401">
    <property type="entry name" value="Cyt_P450_E_grp-I"/>
</dbReference>
<dbReference type="PRINTS" id="PR00385">
    <property type="entry name" value="P450"/>
</dbReference>